<feature type="region of interest" description="Disordered" evidence="6">
    <location>
        <begin position="173"/>
        <end position="210"/>
    </location>
</feature>
<dbReference type="SUPFAM" id="SSF52540">
    <property type="entry name" value="P-loop containing nucleoside triphosphate hydrolases"/>
    <property type="match status" value="1"/>
</dbReference>
<dbReference type="Pfam" id="PF00580">
    <property type="entry name" value="UvrD-helicase"/>
    <property type="match status" value="1"/>
</dbReference>
<dbReference type="PROSITE" id="PS51198">
    <property type="entry name" value="UVRD_HELICASE_ATP_BIND"/>
    <property type="match status" value="1"/>
</dbReference>
<reference evidence="8 9" key="1">
    <citation type="submission" date="2019-04" db="EMBL/GenBank/DDBJ databases">
        <title>Draft genome sequences of Streptomyces avermitilis ATCC 31267.</title>
        <authorList>
            <person name="Komaki H."/>
            <person name="Tamura T."/>
            <person name="Hosoyama A."/>
        </authorList>
    </citation>
    <scope>NUCLEOTIDE SEQUENCE [LARGE SCALE GENOMIC DNA]</scope>
    <source>
        <strain evidence="8 9">ATCC 31267</strain>
    </source>
</reference>
<feature type="compositionally biased region" description="Low complexity" evidence="6">
    <location>
        <begin position="195"/>
        <end position="210"/>
    </location>
</feature>
<dbReference type="GO" id="GO:0005829">
    <property type="term" value="C:cytosol"/>
    <property type="evidence" value="ECO:0007669"/>
    <property type="project" value="TreeGrafter"/>
</dbReference>
<evidence type="ECO:0000256" key="1">
    <source>
        <dbReference type="ARBA" id="ARBA00022741"/>
    </source>
</evidence>
<dbReference type="Proteomes" id="UP000299211">
    <property type="component" value="Unassembled WGS sequence"/>
</dbReference>
<dbReference type="InterPro" id="IPR013986">
    <property type="entry name" value="DExx_box_DNA_helicase_dom_sf"/>
</dbReference>
<dbReference type="GO" id="GO:0003677">
    <property type="term" value="F:DNA binding"/>
    <property type="evidence" value="ECO:0007669"/>
    <property type="project" value="InterPro"/>
</dbReference>
<keyword evidence="4 5" id="KW-0067">ATP-binding</keyword>
<dbReference type="CDD" id="cd17932">
    <property type="entry name" value="DEXQc_UvrD"/>
    <property type="match status" value="1"/>
</dbReference>
<dbReference type="GO" id="GO:0005524">
    <property type="term" value="F:ATP binding"/>
    <property type="evidence" value="ECO:0007669"/>
    <property type="project" value="UniProtKB-UniRule"/>
</dbReference>
<dbReference type="GO" id="GO:0000725">
    <property type="term" value="P:recombinational repair"/>
    <property type="evidence" value="ECO:0007669"/>
    <property type="project" value="TreeGrafter"/>
</dbReference>
<feature type="domain" description="UvrD-like helicase ATP-binding" evidence="7">
    <location>
        <begin position="22"/>
        <end position="210"/>
    </location>
</feature>
<keyword evidence="2 5" id="KW-0378">Hydrolase</keyword>
<dbReference type="GO" id="GO:0033202">
    <property type="term" value="C:DNA helicase complex"/>
    <property type="evidence" value="ECO:0007669"/>
    <property type="project" value="TreeGrafter"/>
</dbReference>
<dbReference type="GO" id="GO:0043138">
    <property type="term" value="F:3'-5' DNA helicase activity"/>
    <property type="evidence" value="ECO:0007669"/>
    <property type="project" value="TreeGrafter"/>
</dbReference>
<feature type="binding site" evidence="5">
    <location>
        <begin position="43"/>
        <end position="50"/>
    </location>
    <ligand>
        <name>ATP</name>
        <dbReference type="ChEBI" id="CHEBI:30616"/>
    </ligand>
</feature>
<dbReference type="EMBL" id="BJHY01000001">
    <property type="protein sequence ID" value="GDY76923.1"/>
    <property type="molecule type" value="Genomic_DNA"/>
</dbReference>
<keyword evidence="1 5" id="KW-0547">Nucleotide-binding</keyword>
<feature type="compositionally biased region" description="Basic residues" evidence="6">
    <location>
        <begin position="185"/>
        <end position="194"/>
    </location>
</feature>
<accession>A0A4D4MXT2</accession>
<gene>
    <name evidence="8" type="ORF">SAV31267_064080</name>
</gene>
<proteinExistence type="predicted"/>
<sequence length="210" mass="22144">MTAATHSTLFPQVPDSADAVLDGLDPEQRAVATALHGPVCVLAGAGTGKTRAITHRIAYGVRAGILQPSSVLAVTFTNRAAGEMRGRLRQLGASGVQARTFHSAALRQLQYFWPKAVGGGLPRIVDRKIQIVADAAAACRIRLDRGELRDVTAEIEWSKVTQTVPADYAAAAAKAAREAPGTRPRSPRSTRRTKTSSATAPSSTSRTSCC</sequence>
<dbReference type="PANTHER" id="PTHR11070:SF69">
    <property type="entry name" value="ATP-DEPENDENT DNA HELICASE UVRD2"/>
    <property type="match status" value="1"/>
</dbReference>
<dbReference type="Gene3D" id="1.10.10.160">
    <property type="match status" value="1"/>
</dbReference>
<protein>
    <recommendedName>
        <fullName evidence="7">UvrD-like helicase ATP-binding domain-containing protein</fullName>
    </recommendedName>
</protein>
<evidence type="ECO:0000313" key="9">
    <source>
        <dbReference type="Proteomes" id="UP000299211"/>
    </source>
</evidence>
<evidence type="ECO:0000313" key="8">
    <source>
        <dbReference type="EMBL" id="GDY76923.1"/>
    </source>
</evidence>
<keyword evidence="3 5" id="KW-0347">Helicase</keyword>
<evidence type="ECO:0000256" key="5">
    <source>
        <dbReference type="PROSITE-ProRule" id="PRU00560"/>
    </source>
</evidence>
<feature type="compositionally biased region" description="Low complexity" evidence="6">
    <location>
        <begin position="173"/>
        <end position="184"/>
    </location>
</feature>
<evidence type="ECO:0000256" key="4">
    <source>
        <dbReference type="ARBA" id="ARBA00022840"/>
    </source>
</evidence>
<dbReference type="Gene3D" id="3.40.50.300">
    <property type="entry name" value="P-loop containing nucleotide triphosphate hydrolases"/>
    <property type="match status" value="1"/>
</dbReference>
<evidence type="ECO:0000259" key="7">
    <source>
        <dbReference type="PROSITE" id="PS51198"/>
    </source>
</evidence>
<evidence type="ECO:0000256" key="6">
    <source>
        <dbReference type="SAM" id="MobiDB-lite"/>
    </source>
</evidence>
<dbReference type="InterPro" id="IPR000212">
    <property type="entry name" value="DNA_helicase_UvrD/REP"/>
</dbReference>
<organism evidence="8 9">
    <name type="scientific">Streptomyces avermitilis</name>
    <dbReference type="NCBI Taxonomy" id="33903"/>
    <lineage>
        <taxon>Bacteria</taxon>
        <taxon>Bacillati</taxon>
        <taxon>Actinomycetota</taxon>
        <taxon>Actinomycetes</taxon>
        <taxon>Kitasatosporales</taxon>
        <taxon>Streptomycetaceae</taxon>
        <taxon>Streptomyces</taxon>
    </lineage>
</organism>
<name>A0A4D4MXT2_STRAX</name>
<evidence type="ECO:0000256" key="2">
    <source>
        <dbReference type="ARBA" id="ARBA00022801"/>
    </source>
</evidence>
<dbReference type="PANTHER" id="PTHR11070">
    <property type="entry name" value="UVRD / RECB / PCRA DNA HELICASE FAMILY MEMBER"/>
    <property type="match status" value="1"/>
</dbReference>
<dbReference type="InterPro" id="IPR027417">
    <property type="entry name" value="P-loop_NTPase"/>
</dbReference>
<comment type="caution">
    <text evidence="8">The sequence shown here is derived from an EMBL/GenBank/DDBJ whole genome shotgun (WGS) entry which is preliminary data.</text>
</comment>
<dbReference type="GO" id="GO:0016787">
    <property type="term" value="F:hydrolase activity"/>
    <property type="evidence" value="ECO:0007669"/>
    <property type="project" value="UniProtKB-UniRule"/>
</dbReference>
<evidence type="ECO:0000256" key="3">
    <source>
        <dbReference type="ARBA" id="ARBA00022806"/>
    </source>
</evidence>
<dbReference type="InterPro" id="IPR014016">
    <property type="entry name" value="UvrD-like_ATP-bd"/>
</dbReference>
<dbReference type="AlphaFoldDB" id="A0A4D4MXT2"/>